<dbReference type="GO" id="GO:0032259">
    <property type="term" value="P:methylation"/>
    <property type="evidence" value="ECO:0007669"/>
    <property type="project" value="UniProtKB-KW"/>
</dbReference>
<dbReference type="PANTHER" id="PTHR15458:SF5">
    <property type="entry name" value="PHOSPHATIDYLETHANOLAMINE N-METHYLTRANSFERASE"/>
    <property type="match status" value="1"/>
</dbReference>
<evidence type="ECO:0000256" key="12">
    <source>
        <dbReference type="ARBA" id="ARBA00023209"/>
    </source>
</evidence>
<evidence type="ECO:0000256" key="3">
    <source>
        <dbReference type="ARBA" id="ARBA00022516"/>
    </source>
</evidence>
<feature type="topological domain" description="Lumenal" evidence="14">
    <location>
        <begin position="127"/>
        <end position="169"/>
    </location>
</feature>
<feature type="binding site" evidence="14">
    <location>
        <begin position="110"/>
        <end position="112"/>
    </location>
    <ligand>
        <name>S-adenosyl-L-methionine</name>
        <dbReference type="ChEBI" id="CHEBI:59789"/>
    </ligand>
</feature>
<dbReference type="GO" id="GO:0031966">
    <property type="term" value="C:mitochondrial membrane"/>
    <property type="evidence" value="ECO:0007669"/>
    <property type="project" value="UniProtKB-SubCell"/>
</dbReference>
<dbReference type="HAMAP" id="MF_03216">
    <property type="entry name" value="PLMT"/>
    <property type="match status" value="1"/>
</dbReference>
<dbReference type="FunCoup" id="A0A1E5RAB4">
    <property type="interactions" value="60"/>
</dbReference>
<comment type="catalytic activity">
    <reaction evidence="14">
        <text>a 1,2-diacyl-sn-glycero-3-phospho-N,N-dimethylethanolamine + S-adenosyl-L-methionine = a 1,2-diacyl-sn-glycero-3-phosphocholine + S-adenosyl-L-homocysteine + H(+)</text>
        <dbReference type="Rhea" id="RHEA:32739"/>
        <dbReference type="ChEBI" id="CHEBI:15378"/>
        <dbReference type="ChEBI" id="CHEBI:57643"/>
        <dbReference type="ChEBI" id="CHEBI:57856"/>
        <dbReference type="ChEBI" id="CHEBI:59789"/>
        <dbReference type="ChEBI" id="CHEBI:64572"/>
    </reaction>
</comment>
<feature type="topological domain" description="Lumenal" evidence="14">
    <location>
        <begin position="1"/>
        <end position="22"/>
    </location>
</feature>
<evidence type="ECO:0000256" key="10">
    <source>
        <dbReference type="ARBA" id="ARBA00023098"/>
    </source>
</evidence>
<proteinExistence type="inferred from homology"/>
<protein>
    <recommendedName>
        <fullName evidence="14">Phosphatidyl-N-methylethanolamine N-methyltransferase</fullName>
        <ecNumber evidence="14">2.1.1.71</ecNumber>
    </recommendedName>
    <alternativeName>
        <fullName evidence="14">Phospholipid methyltransferase</fullName>
        <shortName evidence="14">PLMT</shortName>
    </alternativeName>
</protein>
<dbReference type="Gene3D" id="1.20.120.1630">
    <property type="match status" value="1"/>
</dbReference>
<dbReference type="GO" id="GO:0000773">
    <property type="term" value="F:phosphatidyl-N-methylethanolamine N-methyltransferase activity"/>
    <property type="evidence" value="ECO:0007669"/>
    <property type="project" value="UniProtKB-UniRule"/>
</dbReference>
<dbReference type="UniPathway" id="UPA00753"/>
<dbReference type="PIRSF" id="PIRSF005444">
    <property type="entry name" value="PEMT"/>
    <property type="match status" value="1"/>
</dbReference>
<dbReference type="InterPro" id="IPR024960">
    <property type="entry name" value="PEMT/MFAP"/>
</dbReference>
<evidence type="ECO:0000256" key="1">
    <source>
        <dbReference type="ARBA" id="ARBA00004969"/>
    </source>
</evidence>
<dbReference type="EMBL" id="LPNM01000008">
    <property type="protein sequence ID" value="OEJ83850.1"/>
    <property type="molecule type" value="Genomic_DNA"/>
</dbReference>
<keyword evidence="4 14" id="KW-0489">Methyltransferase</keyword>
<evidence type="ECO:0000256" key="14">
    <source>
        <dbReference type="HAMAP-Rule" id="MF_03216"/>
    </source>
</evidence>
<comment type="caution">
    <text evidence="16">The sequence shown here is derived from an EMBL/GenBank/DDBJ whole genome shotgun (WGS) entry which is preliminary data.</text>
</comment>
<gene>
    <name evidence="16" type="ORF">AWRI3579_g2789</name>
</gene>
<evidence type="ECO:0000256" key="15">
    <source>
        <dbReference type="SAM" id="Phobius"/>
    </source>
</evidence>
<comment type="similarity">
    <text evidence="14">Belongs to the class VI-like SAM-binding methyltransferase superfamily. PEMT/PEM2 methyltransferase family.</text>
</comment>
<dbReference type="GO" id="GO:0005789">
    <property type="term" value="C:endoplasmic reticulum membrane"/>
    <property type="evidence" value="ECO:0007669"/>
    <property type="project" value="UniProtKB-SubCell"/>
</dbReference>
<keyword evidence="10 14" id="KW-0443">Lipid metabolism</keyword>
<keyword evidence="6 14" id="KW-0949">S-adenosyl-L-methionine</keyword>
<keyword evidence="3 14" id="KW-0444">Lipid biosynthesis</keyword>
<evidence type="ECO:0000256" key="2">
    <source>
        <dbReference type="ARBA" id="ARBA00005189"/>
    </source>
</evidence>
<evidence type="ECO:0000256" key="7">
    <source>
        <dbReference type="ARBA" id="ARBA00022692"/>
    </source>
</evidence>
<evidence type="ECO:0000256" key="8">
    <source>
        <dbReference type="ARBA" id="ARBA00022824"/>
    </source>
</evidence>
<dbReference type="OrthoDB" id="8300106at2759"/>
<dbReference type="AlphaFoldDB" id="A0A1E5RAB4"/>
<keyword evidence="12 14" id="KW-0594">Phospholipid biosynthesis</keyword>
<evidence type="ECO:0000256" key="6">
    <source>
        <dbReference type="ARBA" id="ARBA00022691"/>
    </source>
</evidence>
<dbReference type="GO" id="GO:0006656">
    <property type="term" value="P:phosphatidylcholine biosynthetic process"/>
    <property type="evidence" value="ECO:0007669"/>
    <property type="project" value="UniProtKB-UniRule"/>
</dbReference>
<dbReference type="STRING" id="56408.A0A1E5RAB4"/>
<dbReference type="PANTHER" id="PTHR15458">
    <property type="entry name" value="PHOSPHATIDYLETHANOLAMINE N-METHYLTRANSFERASE"/>
    <property type="match status" value="1"/>
</dbReference>
<dbReference type="Proteomes" id="UP000095728">
    <property type="component" value="Unassembled WGS sequence"/>
</dbReference>
<evidence type="ECO:0000313" key="17">
    <source>
        <dbReference type="Proteomes" id="UP000095728"/>
    </source>
</evidence>
<dbReference type="InParanoid" id="A0A1E5RAB4"/>
<evidence type="ECO:0000256" key="4">
    <source>
        <dbReference type="ARBA" id="ARBA00022603"/>
    </source>
</evidence>
<comment type="caution">
    <text evidence="14">Lacks conserved residue(s) required for the propagation of feature annotation.</text>
</comment>
<evidence type="ECO:0000256" key="13">
    <source>
        <dbReference type="ARBA" id="ARBA00023264"/>
    </source>
</evidence>
<feature type="topological domain" description="Cytoplasmic" evidence="14">
    <location>
        <begin position="191"/>
        <end position="211"/>
    </location>
</feature>
<keyword evidence="8 14" id="KW-0256">Endoplasmic reticulum</keyword>
<accession>A0A1E5RAB4</accession>
<keyword evidence="13 14" id="KW-1208">Phospholipid metabolism</keyword>
<dbReference type="EC" id="2.1.1.71" evidence="14"/>
<feature type="binding site" evidence="14">
    <location>
        <begin position="192"/>
        <end position="193"/>
    </location>
    <ligand>
        <name>S-adenosyl-L-methionine</name>
        <dbReference type="ChEBI" id="CHEBI:59789"/>
    </ligand>
</feature>
<feature type="intramembrane region" description="Helical" evidence="14">
    <location>
        <begin position="23"/>
        <end position="43"/>
    </location>
</feature>
<comment type="pathway">
    <text evidence="2">Lipid metabolism.</text>
</comment>
<name>A0A1E5RAB4_9ASCO</name>
<dbReference type="InterPro" id="IPR007318">
    <property type="entry name" value="Phopholipid_MeTrfase"/>
</dbReference>
<keyword evidence="17" id="KW-1185">Reference proteome</keyword>
<feature type="topological domain" description="Lumenal" evidence="14">
    <location>
        <begin position="44"/>
        <end position="55"/>
    </location>
</feature>
<keyword evidence="14" id="KW-0496">Mitochondrion</keyword>
<dbReference type="PROSITE" id="PS51599">
    <property type="entry name" value="SAM_PEMT_PEM2"/>
    <property type="match status" value="1"/>
</dbReference>
<evidence type="ECO:0000256" key="11">
    <source>
        <dbReference type="ARBA" id="ARBA00023136"/>
    </source>
</evidence>
<comment type="function">
    <text evidence="14">Catalyzes the second two steps of the methylation pathway of phosphatidylcholine biosynthesis, the SAM-dependent methylation of phosphatidylmonomethylethanolamine (PMME) to phosphatidyldimethylethanolamine (PDME) and of PDME to phosphatidylcholine (PC).</text>
</comment>
<keyword evidence="5 14" id="KW-0808">Transferase</keyword>
<comment type="subcellular location">
    <subcellularLocation>
        <location evidence="14">Endoplasmic reticulum membrane</location>
        <topology evidence="14">Multi-pass membrane protein</topology>
    </subcellularLocation>
    <subcellularLocation>
        <location evidence="14">Mitochondrion membrane</location>
        <topology evidence="14">Multi-pass membrane protein</topology>
    </subcellularLocation>
</comment>
<evidence type="ECO:0000256" key="5">
    <source>
        <dbReference type="ARBA" id="ARBA00022679"/>
    </source>
</evidence>
<comment type="catalytic activity">
    <reaction evidence="14">
        <text>a 1,2-diacyl-sn-glycero-3-phospho-N-methylethanolamine + S-adenosyl-L-methionine = a 1,2-diacyl-sn-glycero-3-phospho-N,N-dimethylethanolamine + S-adenosyl-L-homocysteine + H(+)</text>
        <dbReference type="Rhea" id="RHEA:32735"/>
        <dbReference type="ChEBI" id="CHEBI:15378"/>
        <dbReference type="ChEBI" id="CHEBI:57856"/>
        <dbReference type="ChEBI" id="CHEBI:59789"/>
        <dbReference type="ChEBI" id="CHEBI:64572"/>
        <dbReference type="ChEBI" id="CHEBI:64573"/>
        <dbReference type="EC" id="2.1.1.71"/>
    </reaction>
</comment>
<sequence length="211" mass="23484">MQFSFIPTDVISKVISNVDFSNKHYQLALSLVVINPTIWNVVARLEYKHRIFSKITGSPKRACYGLAITIFTLGLIRDYYFKLGGCLEQNHNVGFLGSFWVKALGGLCFAAGQTLVLSSMYALGITGTYLGDYFGLLKEERLTGFPFNTCEHPMYDGSSLSFLGVSLFYGSPAGILGSAFVKLVYSIAQQFEGPFTSMIYAKRDEQRRAKK</sequence>
<keyword evidence="11 14" id="KW-0472">Membrane</keyword>
<keyword evidence="7 14" id="KW-0812">Transmembrane</keyword>
<reference evidence="17" key="1">
    <citation type="journal article" date="2016" name="Genome Announc.">
        <title>Genome sequences of three species of Hanseniaspora isolated from spontaneous wine fermentations.</title>
        <authorList>
            <person name="Sternes P.R."/>
            <person name="Lee D."/>
            <person name="Kutyna D.R."/>
            <person name="Borneman A.R."/>
        </authorList>
    </citation>
    <scope>NUCLEOTIDE SEQUENCE [LARGE SCALE GENOMIC DNA]</scope>
    <source>
        <strain evidence="17">AWRI3579</strain>
    </source>
</reference>
<feature type="transmembrane region" description="Helical" evidence="15">
    <location>
        <begin position="62"/>
        <end position="80"/>
    </location>
</feature>
<evidence type="ECO:0000313" key="16">
    <source>
        <dbReference type="EMBL" id="OEJ83850.1"/>
    </source>
</evidence>
<comment type="pathway">
    <text evidence="1 14">Phospholipid metabolism; phosphatidylcholine biosynthesis.</text>
</comment>
<evidence type="ECO:0000256" key="9">
    <source>
        <dbReference type="ARBA" id="ARBA00022989"/>
    </source>
</evidence>
<keyword evidence="9 14" id="KW-1133">Transmembrane helix</keyword>
<dbReference type="Pfam" id="PF04191">
    <property type="entry name" value="PEMT"/>
    <property type="match status" value="1"/>
</dbReference>
<feature type="transmembrane region" description="Helical" evidence="15">
    <location>
        <begin position="24"/>
        <end position="42"/>
    </location>
</feature>
<organism evidence="16 17">
    <name type="scientific">Hanseniaspora osmophila</name>
    <dbReference type="NCBI Taxonomy" id="56408"/>
    <lineage>
        <taxon>Eukaryota</taxon>
        <taxon>Fungi</taxon>
        <taxon>Dikarya</taxon>
        <taxon>Ascomycota</taxon>
        <taxon>Saccharomycotina</taxon>
        <taxon>Saccharomycetes</taxon>
        <taxon>Saccharomycodales</taxon>
        <taxon>Saccharomycodaceae</taxon>
        <taxon>Hanseniaspora</taxon>
    </lineage>
</organism>